<evidence type="ECO:0000259" key="12">
    <source>
        <dbReference type="Pfam" id="PF09334"/>
    </source>
</evidence>
<evidence type="ECO:0000259" key="13">
    <source>
        <dbReference type="Pfam" id="PF13603"/>
    </source>
</evidence>
<evidence type="ECO:0000256" key="2">
    <source>
        <dbReference type="ARBA" id="ARBA00013164"/>
    </source>
</evidence>
<evidence type="ECO:0000256" key="10">
    <source>
        <dbReference type="ARBA" id="ARBA00047469"/>
    </source>
</evidence>
<dbReference type="GO" id="GO:0006429">
    <property type="term" value="P:leucyl-tRNA aminoacylation"/>
    <property type="evidence" value="ECO:0007669"/>
    <property type="project" value="InterPro"/>
</dbReference>
<dbReference type="FunFam" id="3.40.50.620:FF:000056">
    <property type="entry name" value="Leucine--tRNA ligase"/>
    <property type="match status" value="1"/>
</dbReference>
<dbReference type="SUPFAM" id="SSF47323">
    <property type="entry name" value="Anticodon-binding domain of a subclass of class I aminoacyl-tRNA synthetases"/>
    <property type="match status" value="1"/>
</dbReference>
<evidence type="ECO:0000256" key="8">
    <source>
        <dbReference type="ARBA" id="ARBA00023146"/>
    </source>
</evidence>
<dbReference type="PROSITE" id="PS00178">
    <property type="entry name" value="AA_TRNA_LIGASE_I"/>
    <property type="match status" value="1"/>
</dbReference>
<comment type="similarity">
    <text evidence="1">Belongs to the class-I aminoacyl-tRNA synthetase family.</text>
</comment>
<evidence type="ECO:0000256" key="5">
    <source>
        <dbReference type="ARBA" id="ARBA00022741"/>
    </source>
</evidence>
<dbReference type="GO" id="GO:0005829">
    <property type="term" value="C:cytosol"/>
    <property type="evidence" value="ECO:0007669"/>
    <property type="project" value="TreeGrafter"/>
</dbReference>
<evidence type="ECO:0000256" key="4">
    <source>
        <dbReference type="ARBA" id="ARBA00022598"/>
    </source>
</evidence>
<dbReference type="Pfam" id="PF08264">
    <property type="entry name" value="Anticodon_1"/>
    <property type="match status" value="1"/>
</dbReference>
<gene>
    <name evidence="14" type="primary">leuS_2</name>
    <name evidence="14" type="ORF">GALL_58410</name>
</gene>
<dbReference type="InterPro" id="IPR001412">
    <property type="entry name" value="aa-tRNA-synth_I_CS"/>
</dbReference>
<dbReference type="SUPFAM" id="SSF50677">
    <property type="entry name" value="ValRS/IleRS/LeuRS editing domain"/>
    <property type="match status" value="1"/>
</dbReference>
<dbReference type="FunFam" id="1.10.730.10:FF:000011">
    <property type="entry name" value="Leucine--tRNA ligase chloroplastic/mitochondrial"/>
    <property type="match status" value="1"/>
</dbReference>
<dbReference type="Gene3D" id="3.90.740.10">
    <property type="entry name" value="Valyl/Leucyl/Isoleucyl-tRNA synthetase, editing domain"/>
    <property type="match status" value="1"/>
</dbReference>
<keyword evidence="5" id="KW-0547">Nucleotide-binding</keyword>
<comment type="caution">
    <text evidence="14">The sequence shown here is derived from an EMBL/GenBank/DDBJ whole genome shotgun (WGS) entry which is preliminary data.</text>
</comment>
<keyword evidence="7" id="KW-0648">Protein biosynthesis</keyword>
<keyword evidence="3" id="KW-0963">Cytoplasm</keyword>
<evidence type="ECO:0000256" key="7">
    <source>
        <dbReference type="ARBA" id="ARBA00022917"/>
    </source>
</evidence>
<dbReference type="AlphaFoldDB" id="A0A1J5TL90"/>
<keyword evidence="8" id="KW-0030">Aminoacyl-tRNA synthetase</keyword>
<name>A0A1J5TL90_9ZZZZ</name>
<dbReference type="EC" id="6.1.1.4" evidence="2"/>
<organism evidence="14">
    <name type="scientific">mine drainage metagenome</name>
    <dbReference type="NCBI Taxonomy" id="410659"/>
    <lineage>
        <taxon>unclassified sequences</taxon>
        <taxon>metagenomes</taxon>
        <taxon>ecological metagenomes</taxon>
    </lineage>
</organism>
<dbReference type="InterPro" id="IPR002302">
    <property type="entry name" value="Leu-tRNA-ligase"/>
</dbReference>
<dbReference type="Gene3D" id="1.10.730.10">
    <property type="entry name" value="Isoleucyl-tRNA Synthetase, Domain 1"/>
    <property type="match status" value="2"/>
</dbReference>
<dbReference type="GO" id="GO:0005739">
    <property type="term" value="C:mitochondrion"/>
    <property type="evidence" value="ECO:0007669"/>
    <property type="project" value="UniProtKB-ARBA"/>
</dbReference>
<dbReference type="PANTHER" id="PTHR43740">
    <property type="entry name" value="LEUCYL-TRNA SYNTHETASE"/>
    <property type="match status" value="1"/>
</dbReference>
<dbReference type="HAMAP" id="MF_00049_B">
    <property type="entry name" value="Leu_tRNA_synth_B"/>
    <property type="match status" value="1"/>
</dbReference>
<dbReference type="InterPro" id="IPR009080">
    <property type="entry name" value="tRNAsynth_Ia_anticodon-bd"/>
</dbReference>
<dbReference type="InterPro" id="IPR025709">
    <property type="entry name" value="Leu_tRNA-synth_edit"/>
</dbReference>
<dbReference type="InterPro" id="IPR009008">
    <property type="entry name" value="Val/Leu/Ile-tRNA-synth_edit"/>
</dbReference>
<evidence type="ECO:0000256" key="1">
    <source>
        <dbReference type="ARBA" id="ARBA00005594"/>
    </source>
</evidence>
<evidence type="ECO:0000256" key="3">
    <source>
        <dbReference type="ARBA" id="ARBA00022490"/>
    </source>
</evidence>
<dbReference type="PRINTS" id="PR00985">
    <property type="entry name" value="TRNASYNTHLEU"/>
</dbReference>
<evidence type="ECO:0000259" key="11">
    <source>
        <dbReference type="Pfam" id="PF08264"/>
    </source>
</evidence>
<dbReference type="InterPro" id="IPR015413">
    <property type="entry name" value="Methionyl/Leucyl_tRNA_Synth"/>
</dbReference>
<proteinExistence type="inferred from homology"/>
<keyword evidence="4 14" id="KW-0436">Ligase</keyword>
<dbReference type="GO" id="GO:0004823">
    <property type="term" value="F:leucine-tRNA ligase activity"/>
    <property type="evidence" value="ECO:0007669"/>
    <property type="project" value="UniProtKB-EC"/>
</dbReference>
<evidence type="ECO:0000256" key="6">
    <source>
        <dbReference type="ARBA" id="ARBA00022840"/>
    </source>
</evidence>
<feature type="domain" description="Methionyl/Leucyl tRNA synthetase" evidence="12">
    <location>
        <begin position="38"/>
        <end position="194"/>
    </location>
</feature>
<dbReference type="Pfam" id="PF13603">
    <property type="entry name" value="tRNA-synt_1_2"/>
    <property type="match status" value="1"/>
</dbReference>
<dbReference type="EMBL" id="MLJW01000016">
    <property type="protein sequence ID" value="OIR12774.1"/>
    <property type="molecule type" value="Genomic_DNA"/>
</dbReference>
<dbReference type="GO" id="GO:0005524">
    <property type="term" value="F:ATP binding"/>
    <property type="evidence" value="ECO:0007669"/>
    <property type="project" value="UniProtKB-KW"/>
</dbReference>
<feature type="domain" description="Leucyl-tRNA synthetase editing" evidence="13">
    <location>
        <begin position="277"/>
        <end position="455"/>
    </location>
</feature>
<sequence length="976" mass="112028">MEYNFREIEKKWQDEWKRTEAYKVSNESSKPKYYVLDMFPYPSGAGLHVGHPLGYIASDIFARYKRLKGFNVLHPMGYDAFGLPAEQYAIEHGIHPAISTENNINNFRNQLDKIGFCFDWSREVKTCDPKYYKWTQWIFLQLFNSYFNRQTQKAESIDSLISIFETEGNLNHPCPGDESIEFDKDFWKSFTDKYQQEVLMHYRLAFCGYGEVNWCEALGTVLANDEVVNGVSERGGHPVVKKKLRQWYLRITEYADRLLQGLQTVDFSDAMKEMQTNWIGKSTGAEITFDIQNNNHKLTVYTTRPDTIFGVDFMVIAPEHELVKFITSAEQKEEVEKYLDYVNSRSERERMAEKKITGCFTGAYAINPFNAKPIPVWISEYVLAGYGTGAIMAVPCGDERDFKFAKHFNIPITNIIGDYFNGEEANATKEATLTNSDFLNGIVMKDAIDLVVNQIETLGIGKRKVNYKMRDAAFSRQRYWGEPFPIVWKDGTAYPLDENELPLLLPEVESYSAGPEGEGPLANIPEWVAKELETNTMPGYAGSSWYFLRYMDPHNEETFCDRKVSDYWNQVDLYIGGTEHAVGHLLYSRMWTKALYDLGFIGYDEPYRKLVNQGMIQGSSRFVYRYLPNYGSTIRSEERDAPLYISKNIVDLIEKNDIDTITKTKKSIQSIFSNKGIVRVDDIKVMPVHVDVNIVDGYVLNINEFRNSKPEYALSGFILDNGEFTTPLIPFQTLGENIGYSYICGSEVEKMSKSKFNTVDPTDLVLKYGADTFRMYEMFLGPVEQSKPWDTKGIEGVHRFIKKLWRLFFDELKGKVWNEEKASPEELKILHKAIKKIEDDTERFSFNTAVSAFMVCVNELSDVKCNKREILEPLLIMLVPYAPHVAEELWKALGNTGSILDAAFPTFNASYVAESSKEYPISINGKLRTTISLDINISQQEVEPIVLANETVQKWLEGKSPKKIIFVKGKMINVVI</sequence>
<dbReference type="GO" id="GO:0002161">
    <property type="term" value="F:aminoacyl-tRNA deacylase activity"/>
    <property type="evidence" value="ECO:0007669"/>
    <property type="project" value="InterPro"/>
</dbReference>
<feature type="domain" description="Methionyl/Valyl/Leucyl/Isoleucyl-tRNA synthetase anticodon-binding" evidence="11">
    <location>
        <begin position="827"/>
        <end position="936"/>
    </location>
</feature>
<evidence type="ECO:0000256" key="9">
    <source>
        <dbReference type="ARBA" id="ARBA00030520"/>
    </source>
</evidence>
<accession>A0A1J5TL90</accession>
<dbReference type="SUPFAM" id="SSF52374">
    <property type="entry name" value="Nucleotidylyl transferase"/>
    <property type="match status" value="2"/>
</dbReference>
<dbReference type="CDD" id="cd00812">
    <property type="entry name" value="LeuRS_core"/>
    <property type="match status" value="1"/>
</dbReference>
<comment type="catalytic activity">
    <reaction evidence="10">
        <text>tRNA(Leu) + L-leucine + ATP = L-leucyl-tRNA(Leu) + AMP + diphosphate</text>
        <dbReference type="Rhea" id="RHEA:11688"/>
        <dbReference type="Rhea" id="RHEA-COMP:9613"/>
        <dbReference type="Rhea" id="RHEA-COMP:9622"/>
        <dbReference type="ChEBI" id="CHEBI:30616"/>
        <dbReference type="ChEBI" id="CHEBI:33019"/>
        <dbReference type="ChEBI" id="CHEBI:57427"/>
        <dbReference type="ChEBI" id="CHEBI:78442"/>
        <dbReference type="ChEBI" id="CHEBI:78494"/>
        <dbReference type="ChEBI" id="CHEBI:456215"/>
        <dbReference type="EC" id="6.1.1.4"/>
    </reaction>
</comment>
<protein>
    <recommendedName>
        <fullName evidence="2">leucine--tRNA ligase</fullName>
        <ecNumber evidence="2">6.1.1.4</ecNumber>
    </recommendedName>
    <alternativeName>
        <fullName evidence="9">Leucyl-tRNA synthetase</fullName>
    </alternativeName>
</protein>
<dbReference type="CDD" id="cd07958">
    <property type="entry name" value="Anticodon_Ia_Leu_BEm"/>
    <property type="match status" value="1"/>
</dbReference>
<dbReference type="InterPro" id="IPR013155">
    <property type="entry name" value="M/V/L/I-tRNA-synth_anticd-bd"/>
</dbReference>
<evidence type="ECO:0000313" key="14">
    <source>
        <dbReference type="EMBL" id="OIR12774.1"/>
    </source>
</evidence>
<dbReference type="Gene3D" id="3.40.50.620">
    <property type="entry name" value="HUPs"/>
    <property type="match status" value="3"/>
</dbReference>
<keyword evidence="6" id="KW-0067">ATP-binding</keyword>
<reference evidence="14" key="1">
    <citation type="submission" date="2016-10" db="EMBL/GenBank/DDBJ databases">
        <title>Sequence of Gallionella enrichment culture.</title>
        <authorList>
            <person name="Poehlein A."/>
            <person name="Muehling M."/>
            <person name="Daniel R."/>
        </authorList>
    </citation>
    <scope>NUCLEOTIDE SEQUENCE</scope>
</reference>
<dbReference type="FunFam" id="3.40.50.620:FF:000060">
    <property type="entry name" value="Leucine--tRNA ligase"/>
    <property type="match status" value="1"/>
</dbReference>
<dbReference type="Pfam" id="PF09334">
    <property type="entry name" value="tRNA-synt_1g"/>
    <property type="match status" value="1"/>
</dbReference>
<dbReference type="PANTHER" id="PTHR43740:SF2">
    <property type="entry name" value="LEUCINE--TRNA LIGASE, MITOCHONDRIAL"/>
    <property type="match status" value="1"/>
</dbReference>
<dbReference type="InterPro" id="IPR014729">
    <property type="entry name" value="Rossmann-like_a/b/a_fold"/>
</dbReference>